<dbReference type="RefSeq" id="WP_377257762.1">
    <property type="nucleotide sequence ID" value="NZ_JBHMAA010000008.1"/>
</dbReference>
<organism evidence="2 3">
    <name type="scientific">Rhizobium puerariae</name>
    <dbReference type="NCBI Taxonomy" id="1585791"/>
    <lineage>
        <taxon>Bacteria</taxon>
        <taxon>Pseudomonadati</taxon>
        <taxon>Pseudomonadota</taxon>
        <taxon>Alphaproteobacteria</taxon>
        <taxon>Hyphomicrobiales</taxon>
        <taxon>Rhizobiaceae</taxon>
        <taxon>Rhizobium/Agrobacterium group</taxon>
        <taxon>Rhizobium</taxon>
    </lineage>
</organism>
<keyword evidence="1" id="KW-0472">Membrane</keyword>
<protein>
    <recommendedName>
        <fullName evidence="4">Fatty acid desaturase</fullName>
    </recommendedName>
</protein>
<evidence type="ECO:0000256" key="1">
    <source>
        <dbReference type="SAM" id="Phobius"/>
    </source>
</evidence>
<proteinExistence type="predicted"/>
<evidence type="ECO:0008006" key="4">
    <source>
        <dbReference type="Google" id="ProtNLM"/>
    </source>
</evidence>
<dbReference type="Proteomes" id="UP001589692">
    <property type="component" value="Unassembled WGS sequence"/>
</dbReference>
<feature type="transmembrane region" description="Helical" evidence="1">
    <location>
        <begin position="39"/>
        <end position="58"/>
    </location>
</feature>
<dbReference type="EMBL" id="JBHMAA010000008">
    <property type="protein sequence ID" value="MFB9948464.1"/>
    <property type="molecule type" value="Genomic_DNA"/>
</dbReference>
<sequence length="61" mass="6734">MPAQTAEIIDLQAYRQSRNKPAHDARTTETQASFVMHPVLMWVPFWGIVPVMAMGVAAHGA</sequence>
<keyword evidence="1" id="KW-1133">Transmembrane helix</keyword>
<comment type="caution">
    <text evidence="2">The sequence shown here is derived from an EMBL/GenBank/DDBJ whole genome shotgun (WGS) entry which is preliminary data.</text>
</comment>
<reference evidence="2 3" key="1">
    <citation type="submission" date="2024-09" db="EMBL/GenBank/DDBJ databases">
        <authorList>
            <person name="Sun Q."/>
            <person name="Mori K."/>
        </authorList>
    </citation>
    <scope>NUCLEOTIDE SEQUENCE [LARGE SCALE GENOMIC DNA]</scope>
    <source>
        <strain evidence="2 3">TBRC 4938</strain>
    </source>
</reference>
<keyword evidence="3" id="KW-1185">Reference proteome</keyword>
<keyword evidence="1" id="KW-0812">Transmembrane</keyword>
<gene>
    <name evidence="2" type="ORF">ACFFP0_06360</name>
</gene>
<evidence type="ECO:0000313" key="3">
    <source>
        <dbReference type="Proteomes" id="UP001589692"/>
    </source>
</evidence>
<name>A0ABV6ACW1_9HYPH</name>
<evidence type="ECO:0000313" key="2">
    <source>
        <dbReference type="EMBL" id="MFB9948464.1"/>
    </source>
</evidence>
<accession>A0ABV6ACW1</accession>